<dbReference type="Proteomes" id="UP001367508">
    <property type="component" value="Unassembled WGS sequence"/>
</dbReference>
<proteinExistence type="predicted"/>
<evidence type="ECO:0000256" key="1">
    <source>
        <dbReference type="SAM" id="MobiDB-lite"/>
    </source>
</evidence>
<name>A0AAN9QH85_CANGL</name>
<protein>
    <submittedName>
        <fullName evidence="2">Uncharacterized protein</fullName>
    </submittedName>
</protein>
<dbReference type="AlphaFoldDB" id="A0AAN9QH85"/>
<sequence>MIYALKKRPNTKAHSSGHSKSLILREIHSGNAILARLVEDDYKMAQANPATLNNAENLLKHLLNDELVNYPMLQQTVAKLEMSSKEDSAAKLLQDAAKKAYESLRSHEAYELEMLLVEVYIYQGDKSQLEKTLKIECLQDDWIRDARRPLYKSIIYNMLGDTEKAKKYWEEFLTERDPIHISVSHPETNFQLFKQHVNRLQTAKSKR</sequence>
<keyword evidence="3" id="KW-1185">Reference proteome</keyword>
<reference evidence="2 3" key="1">
    <citation type="submission" date="2024-01" db="EMBL/GenBank/DDBJ databases">
        <title>The genomes of 5 underutilized Papilionoideae crops provide insights into root nodulation and disease resistanc.</title>
        <authorList>
            <person name="Jiang F."/>
        </authorList>
    </citation>
    <scope>NUCLEOTIDE SEQUENCE [LARGE SCALE GENOMIC DNA]</scope>
    <source>
        <strain evidence="2">LVBAO_FW01</strain>
        <tissue evidence="2">Leaves</tissue>
    </source>
</reference>
<evidence type="ECO:0000313" key="2">
    <source>
        <dbReference type="EMBL" id="KAK7331368.1"/>
    </source>
</evidence>
<comment type="caution">
    <text evidence="2">The sequence shown here is derived from an EMBL/GenBank/DDBJ whole genome shotgun (WGS) entry which is preliminary data.</text>
</comment>
<dbReference type="EMBL" id="JAYMYQ010000005">
    <property type="protein sequence ID" value="KAK7331368.1"/>
    <property type="molecule type" value="Genomic_DNA"/>
</dbReference>
<feature type="region of interest" description="Disordered" evidence="1">
    <location>
        <begin position="1"/>
        <end position="20"/>
    </location>
</feature>
<gene>
    <name evidence="2" type="ORF">VNO77_25591</name>
</gene>
<dbReference type="PANTHER" id="PTHR36350">
    <property type="entry name" value="TRANSMEMBRANE PROTEIN"/>
    <property type="match status" value="1"/>
</dbReference>
<dbReference type="PANTHER" id="PTHR36350:SF3">
    <property type="entry name" value="TRANSMEMBRANE PROTEIN"/>
    <property type="match status" value="1"/>
</dbReference>
<evidence type="ECO:0000313" key="3">
    <source>
        <dbReference type="Proteomes" id="UP001367508"/>
    </source>
</evidence>
<feature type="compositionally biased region" description="Basic residues" evidence="1">
    <location>
        <begin position="1"/>
        <end position="17"/>
    </location>
</feature>
<organism evidence="2 3">
    <name type="scientific">Canavalia gladiata</name>
    <name type="common">Sword bean</name>
    <name type="synonym">Dolichos gladiatus</name>
    <dbReference type="NCBI Taxonomy" id="3824"/>
    <lineage>
        <taxon>Eukaryota</taxon>
        <taxon>Viridiplantae</taxon>
        <taxon>Streptophyta</taxon>
        <taxon>Embryophyta</taxon>
        <taxon>Tracheophyta</taxon>
        <taxon>Spermatophyta</taxon>
        <taxon>Magnoliopsida</taxon>
        <taxon>eudicotyledons</taxon>
        <taxon>Gunneridae</taxon>
        <taxon>Pentapetalae</taxon>
        <taxon>rosids</taxon>
        <taxon>fabids</taxon>
        <taxon>Fabales</taxon>
        <taxon>Fabaceae</taxon>
        <taxon>Papilionoideae</taxon>
        <taxon>50 kb inversion clade</taxon>
        <taxon>NPAAA clade</taxon>
        <taxon>indigoferoid/millettioid clade</taxon>
        <taxon>Phaseoleae</taxon>
        <taxon>Canavalia</taxon>
    </lineage>
</organism>
<accession>A0AAN9QH85</accession>